<comment type="caution">
    <text evidence="1">The sequence shown here is derived from an EMBL/GenBank/DDBJ whole genome shotgun (WGS) entry which is preliminary data.</text>
</comment>
<proteinExistence type="predicted"/>
<keyword evidence="2" id="KW-1185">Reference proteome</keyword>
<evidence type="ECO:0000313" key="2">
    <source>
        <dbReference type="Proteomes" id="UP001314796"/>
    </source>
</evidence>
<gene>
    <name evidence="1" type="ORF">JOC73_000343</name>
</gene>
<name>A0ABS2NLL7_9FIRM</name>
<accession>A0ABS2NLL7</accession>
<protein>
    <submittedName>
        <fullName evidence="1">Uncharacterized protein</fullName>
    </submittedName>
</protein>
<reference evidence="1 2" key="1">
    <citation type="submission" date="2021-01" db="EMBL/GenBank/DDBJ databases">
        <title>Genomic Encyclopedia of Type Strains, Phase IV (KMG-IV): sequencing the most valuable type-strain genomes for metagenomic binning, comparative biology and taxonomic classification.</title>
        <authorList>
            <person name="Goeker M."/>
        </authorList>
    </citation>
    <scope>NUCLEOTIDE SEQUENCE [LARGE SCALE GENOMIC DNA]</scope>
    <source>
        <strain evidence="1 2">DSM 25890</strain>
    </source>
</reference>
<sequence length="164" mass="19768">MSIFSFIASEYELPEVENKKVKIITVKEAMRLRMPANKMMPWEKMDPEDKLLIVDNEEDLEELEIKHMPMAQQEENVTWYTNKSFVYTVDFKYTEERGKQLLEYLQANVKEGYELELWHVWFDQKKEIQPQQYHSDDLSLDVIRTMFDTKDMEHSSHGFVKMCK</sequence>
<dbReference type="Proteomes" id="UP001314796">
    <property type="component" value="Unassembled WGS sequence"/>
</dbReference>
<dbReference type="EMBL" id="JAFBEE010000001">
    <property type="protein sequence ID" value="MBM7613835.1"/>
    <property type="molecule type" value="Genomic_DNA"/>
</dbReference>
<organism evidence="1 2">
    <name type="scientific">Alkaliphilus hydrothermalis</name>
    <dbReference type="NCBI Taxonomy" id="1482730"/>
    <lineage>
        <taxon>Bacteria</taxon>
        <taxon>Bacillati</taxon>
        <taxon>Bacillota</taxon>
        <taxon>Clostridia</taxon>
        <taxon>Peptostreptococcales</taxon>
        <taxon>Natronincolaceae</taxon>
        <taxon>Alkaliphilus</taxon>
    </lineage>
</organism>
<dbReference type="RefSeq" id="WP_204400100.1">
    <property type="nucleotide sequence ID" value="NZ_JAFBEE010000001.1"/>
</dbReference>
<evidence type="ECO:0000313" key="1">
    <source>
        <dbReference type="EMBL" id="MBM7613835.1"/>
    </source>
</evidence>